<evidence type="ECO:0000313" key="3">
    <source>
        <dbReference type="Proteomes" id="UP000597762"/>
    </source>
</evidence>
<keyword evidence="1" id="KW-0812">Transmembrane</keyword>
<feature type="transmembrane region" description="Helical" evidence="1">
    <location>
        <begin position="32"/>
        <end position="56"/>
    </location>
</feature>
<dbReference type="EMBL" id="CAHIKZ030002024">
    <property type="protein sequence ID" value="CAE1279567.1"/>
    <property type="molecule type" value="Genomic_DNA"/>
</dbReference>
<dbReference type="AlphaFoldDB" id="A0A812CUC8"/>
<accession>A0A812CUC8</accession>
<feature type="transmembrane region" description="Helical" evidence="1">
    <location>
        <begin position="155"/>
        <end position="174"/>
    </location>
</feature>
<evidence type="ECO:0000313" key="2">
    <source>
        <dbReference type="EMBL" id="CAE1279567.1"/>
    </source>
</evidence>
<keyword evidence="1" id="KW-0472">Membrane</keyword>
<name>A0A812CUC8_ACAPH</name>
<keyword evidence="3" id="KW-1185">Reference proteome</keyword>
<gene>
    <name evidence="2" type="ORF">SPHA_41865</name>
</gene>
<organism evidence="2 3">
    <name type="scientific">Acanthosepion pharaonis</name>
    <name type="common">Pharaoh cuttlefish</name>
    <name type="synonym">Sepia pharaonis</name>
    <dbReference type="NCBI Taxonomy" id="158019"/>
    <lineage>
        <taxon>Eukaryota</taxon>
        <taxon>Metazoa</taxon>
        <taxon>Spiralia</taxon>
        <taxon>Lophotrochozoa</taxon>
        <taxon>Mollusca</taxon>
        <taxon>Cephalopoda</taxon>
        <taxon>Coleoidea</taxon>
        <taxon>Decapodiformes</taxon>
        <taxon>Sepiida</taxon>
        <taxon>Sepiina</taxon>
        <taxon>Sepiidae</taxon>
        <taxon>Acanthosepion</taxon>
    </lineage>
</organism>
<feature type="transmembrane region" description="Helical" evidence="1">
    <location>
        <begin position="68"/>
        <end position="87"/>
    </location>
</feature>
<dbReference type="Proteomes" id="UP000597762">
    <property type="component" value="Unassembled WGS sequence"/>
</dbReference>
<keyword evidence="1" id="KW-1133">Transmembrane helix</keyword>
<feature type="transmembrane region" description="Helical" evidence="1">
    <location>
        <begin position="7"/>
        <end position="26"/>
    </location>
</feature>
<reference evidence="2" key="1">
    <citation type="submission" date="2021-01" db="EMBL/GenBank/DDBJ databases">
        <authorList>
            <person name="Li R."/>
            <person name="Bekaert M."/>
        </authorList>
    </citation>
    <scope>NUCLEOTIDE SEQUENCE</scope>
    <source>
        <strain evidence="2">Farmed</strain>
    </source>
</reference>
<sequence>MVRLAICQIYFILFYCIRFSLFLSPPLTNSHFIHSILFTSLLAVFSFFFFLILFLYFPLTFPLFCDNIFLPFFWHCLLFFSSLLTIFPSFSQFVAVPLTVFLSSHCFFFDIILSLFLSLSFTKLFLIDFTRFFFNLFHSLTIYLSLYFLSLHFHISYTFFILFLLPVSFSYLSLSFSSNS</sequence>
<feature type="transmembrane region" description="Helical" evidence="1">
    <location>
        <begin position="129"/>
        <end position="149"/>
    </location>
</feature>
<evidence type="ECO:0000256" key="1">
    <source>
        <dbReference type="SAM" id="Phobius"/>
    </source>
</evidence>
<protein>
    <submittedName>
        <fullName evidence="2">Uncharacterized protein</fullName>
    </submittedName>
</protein>
<feature type="transmembrane region" description="Helical" evidence="1">
    <location>
        <begin position="93"/>
        <end position="117"/>
    </location>
</feature>
<proteinExistence type="predicted"/>
<comment type="caution">
    <text evidence="2">The sequence shown here is derived from an EMBL/GenBank/DDBJ whole genome shotgun (WGS) entry which is preliminary data.</text>
</comment>